<gene>
    <name evidence="2" type="ORF">LIER_04277</name>
</gene>
<dbReference type="EMBL" id="BAABME010000541">
    <property type="protein sequence ID" value="GAA0143640.1"/>
    <property type="molecule type" value="Genomic_DNA"/>
</dbReference>
<keyword evidence="3" id="KW-1185">Reference proteome</keyword>
<evidence type="ECO:0000256" key="1">
    <source>
        <dbReference type="SAM" id="Phobius"/>
    </source>
</evidence>
<accession>A0AAV3NWB2</accession>
<name>A0AAV3NWB2_LITER</name>
<reference evidence="2 3" key="1">
    <citation type="submission" date="2024-01" db="EMBL/GenBank/DDBJ databases">
        <title>The complete chloroplast genome sequence of Lithospermum erythrorhizon: insights into the phylogenetic relationship among Boraginaceae species and the maternal lineages of purple gromwells.</title>
        <authorList>
            <person name="Okada T."/>
            <person name="Watanabe K."/>
        </authorList>
    </citation>
    <scope>NUCLEOTIDE SEQUENCE [LARGE SCALE GENOMIC DNA]</scope>
</reference>
<keyword evidence="1" id="KW-1133">Transmembrane helix</keyword>
<keyword evidence="1" id="KW-0472">Membrane</keyword>
<feature type="transmembrane region" description="Helical" evidence="1">
    <location>
        <begin position="43"/>
        <end position="61"/>
    </location>
</feature>
<keyword evidence="1" id="KW-0812">Transmembrane</keyword>
<dbReference type="AlphaFoldDB" id="A0AAV3NWB2"/>
<evidence type="ECO:0000313" key="3">
    <source>
        <dbReference type="Proteomes" id="UP001454036"/>
    </source>
</evidence>
<proteinExistence type="predicted"/>
<organism evidence="2 3">
    <name type="scientific">Lithospermum erythrorhizon</name>
    <name type="common">Purple gromwell</name>
    <name type="synonym">Lithospermum officinale var. erythrorhizon</name>
    <dbReference type="NCBI Taxonomy" id="34254"/>
    <lineage>
        <taxon>Eukaryota</taxon>
        <taxon>Viridiplantae</taxon>
        <taxon>Streptophyta</taxon>
        <taxon>Embryophyta</taxon>
        <taxon>Tracheophyta</taxon>
        <taxon>Spermatophyta</taxon>
        <taxon>Magnoliopsida</taxon>
        <taxon>eudicotyledons</taxon>
        <taxon>Gunneridae</taxon>
        <taxon>Pentapetalae</taxon>
        <taxon>asterids</taxon>
        <taxon>lamiids</taxon>
        <taxon>Boraginales</taxon>
        <taxon>Boraginaceae</taxon>
        <taxon>Boraginoideae</taxon>
        <taxon>Lithospermeae</taxon>
        <taxon>Lithospermum</taxon>
    </lineage>
</organism>
<dbReference type="Proteomes" id="UP001454036">
    <property type="component" value="Unassembled WGS sequence"/>
</dbReference>
<comment type="caution">
    <text evidence="2">The sequence shown here is derived from an EMBL/GenBank/DDBJ whole genome shotgun (WGS) entry which is preliminary data.</text>
</comment>
<sequence length="247" mass="27459">MLAKNNIIAAFIFFGTHRCKYQVATSSWNPNVKEGYSFAKFKFIALVAQVTLSIIILNLLLQLTNIFSYTKNNPKQNWIRIGGLCLAKFHKVSSLVQHCSVFSELPCPFRGGSVELSQLHMFANCISSIEPSSHHRQVNSDASFHFRNTSPSIVGKLGGELILGGSYSGMHSGEGVMAVSRSVIHLISSNLLPYSSKNWSMPLNTTSTRYSLVKGERIVRSVLSAWLLAFDCLESLEFIPLWLTIIL</sequence>
<evidence type="ECO:0000313" key="2">
    <source>
        <dbReference type="EMBL" id="GAA0143640.1"/>
    </source>
</evidence>
<protein>
    <submittedName>
        <fullName evidence="2">Uncharacterized protein</fullName>
    </submittedName>
</protein>